<dbReference type="InterPro" id="IPR016161">
    <property type="entry name" value="Ald_DH/histidinol_DH"/>
</dbReference>
<protein>
    <submittedName>
        <fullName evidence="3">Aldehyde dehydrogenase family protein</fullName>
    </submittedName>
</protein>
<dbReference type="InterPro" id="IPR015590">
    <property type="entry name" value="Aldehyde_DH_dom"/>
</dbReference>
<dbReference type="PATRIC" id="fig|1502723.3.peg.2029"/>
<sequence length="59" mass="6388">MPPGRRQVIGVSGASHRVPSPWFDVDSPFGGHKQSGLGREVGREGLEDLMEIKTVSFPV</sequence>
<reference evidence="4" key="1">
    <citation type="submission" date="2015-02" db="EMBL/GenBank/DDBJ databases">
        <title>Draft Genome of Frankia sp. CpI1-S.</title>
        <authorList>
            <person name="Oshone R.T."/>
            <person name="Ngom M."/>
            <person name="Ghodhbane-Gtari F."/>
            <person name="Gtari M."/>
            <person name="Morris K."/>
            <person name="Thomas K."/>
            <person name="Sen A."/>
            <person name="Tisa L.S."/>
        </authorList>
    </citation>
    <scope>NUCLEOTIDE SEQUENCE [LARGE SCALE GENOMIC DNA]</scope>
    <source>
        <strain evidence="4">CpI1-S</strain>
    </source>
</reference>
<dbReference type="Pfam" id="PF00171">
    <property type="entry name" value="Aldedh"/>
    <property type="match status" value="1"/>
</dbReference>
<evidence type="ECO:0000313" key="3">
    <source>
        <dbReference type="EMBL" id="KJE22713.1"/>
    </source>
</evidence>
<name>A0A0D8BEP0_9ACTN</name>
<dbReference type="AlphaFoldDB" id="A0A0D8BEP0"/>
<comment type="caution">
    <text evidence="3">The sequence shown here is derived from an EMBL/GenBank/DDBJ whole genome shotgun (WGS) entry which is preliminary data.</text>
</comment>
<organism evidence="3 4">
    <name type="scientific">Frankia torreyi</name>
    <dbReference type="NCBI Taxonomy" id="1856"/>
    <lineage>
        <taxon>Bacteria</taxon>
        <taxon>Bacillati</taxon>
        <taxon>Actinomycetota</taxon>
        <taxon>Actinomycetes</taxon>
        <taxon>Frankiales</taxon>
        <taxon>Frankiaceae</taxon>
        <taxon>Frankia</taxon>
    </lineage>
</organism>
<gene>
    <name evidence="3" type="ORF">FF36_02892</name>
</gene>
<dbReference type="SUPFAM" id="SSF53720">
    <property type="entry name" value="ALDH-like"/>
    <property type="match status" value="1"/>
</dbReference>
<dbReference type="GO" id="GO:0016491">
    <property type="term" value="F:oxidoreductase activity"/>
    <property type="evidence" value="ECO:0007669"/>
    <property type="project" value="UniProtKB-KW"/>
</dbReference>
<evidence type="ECO:0000313" key="4">
    <source>
        <dbReference type="Proteomes" id="UP000032545"/>
    </source>
</evidence>
<dbReference type="EMBL" id="JYFN01000020">
    <property type="protein sequence ID" value="KJE22713.1"/>
    <property type="molecule type" value="Genomic_DNA"/>
</dbReference>
<dbReference type="InterPro" id="IPR016162">
    <property type="entry name" value="Ald_DH_N"/>
</dbReference>
<dbReference type="Gene3D" id="3.40.605.10">
    <property type="entry name" value="Aldehyde Dehydrogenase, Chain A, domain 1"/>
    <property type="match status" value="1"/>
</dbReference>
<keyword evidence="1" id="KW-0560">Oxidoreductase</keyword>
<reference evidence="3 4" key="2">
    <citation type="journal article" date="2016" name="Genome Announc.">
        <title>Permanent Draft Genome Sequences for Two Variants of Frankia sp. Strain CpI1, the First Frankia Strain Isolated from Root Nodules of Comptonia peregrina.</title>
        <authorList>
            <person name="Oshone R."/>
            <person name="Hurst S.G.IV."/>
            <person name="Abebe-Akele F."/>
            <person name="Simpson S."/>
            <person name="Morris K."/>
            <person name="Thomas W.K."/>
            <person name="Tisa L.S."/>
        </authorList>
    </citation>
    <scope>NUCLEOTIDE SEQUENCE [LARGE SCALE GENOMIC DNA]</scope>
    <source>
        <strain evidence="4">CpI1-S</strain>
    </source>
</reference>
<evidence type="ECO:0000256" key="1">
    <source>
        <dbReference type="ARBA" id="ARBA00023002"/>
    </source>
</evidence>
<dbReference type="Proteomes" id="UP000032545">
    <property type="component" value="Unassembled WGS sequence"/>
</dbReference>
<feature type="domain" description="Aldehyde dehydrogenase" evidence="2">
    <location>
        <begin position="22"/>
        <end position="55"/>
    </location>
</feature>
<proteinExistence type="predicted"/>
<keyword evidence="4" id="KW-1185">Reference proteome</keyword>
<evidence type="ECO:0000259" key="2">
    <source>
        <dbReference type="Pfam" id="PF00171"/>
    </source>
</evidence>
<accession>A0A0D8BEP0</accession>